<organism evidence="1 2">
    <name type="scientific">Amaricoccus solimangrovi</name>
    <dbReference type="NCBI Taxonomy" id="2589815"/>
    <lineage>
        <taxon>Bacteria</taxon>
        <taxon>Pseudomonadati</taxon>
        <taxon>Pseudomonadota</taxon>
        <taxon>Alphaproteobacteria</taxon>
        <taxon>Rhodobacterales</taxon>
        <taxon>Paracoccaceae</taxon>
        <taxon>Amaricoccus</taxon>
    </lineage>
</organism>
<dbReference type="EMBL" id="VFRP01000002">
    <property type="protein sequence ID" value="TPE53066.1"/>
    <property type="molecule type" value="Genomic_DNA"/>
</dbReference>
<evidence type="ECO:0000313" key="2">
    <source>
        <dbReference type="Proteomes" id="UP000319255"/>
    </source>
</evidence>
<evidence type="ECO:0000313" key="1">
    <source>
        <dbReference type="EMBL" id="TPE53066.1"/>
    </source>
</evidence>
<accession>A0A501X130</accession>
<dbReference type="RefSeq" id="WP_140452687.1">
    <property type="nucleotide sequence ID" value="NZ_VFRP01000002.1"/>
</dbReference>
<comment type="caution">
    <text evidence="1">The sequence shown here is derived from an EMBL/GenBank/DDBJ whole genome shotgun (WGS) entry which is preliminary data.</text>
</comment>
<dbReference type="Proteomes" id="UP000319255">
    <property type="component" value="Unassembled WGS sequence"/>
</dbReference>
<dbReference type="AlphaFoldDB" id="A0A501X130"/>
<name>A0A501X130_9RHOB</name>
<gene>
    <name evidence="1" type="ORF">FJM51_03305</name>
</gene>
<reference evidence="1 2" key="1">
    <citation type="submission" date="2019-06" db="EMBL/GenBank/DDBJ databases">
        <title>A novel bacterium of genus Amaricoccus, isolated from marine sediment.</title>
        <authorList>
            <person name="Huang H."/>
            <person name="Mo K."/>
            <person name="Hu Y."/>
        </authorList>
    </citation>
    <scope>NUCLEOTIDE SEQUENCE [LARGE SCALE GENOMIC DNA]</scope>
    <source>
        <strain evidence="1 2">HB172011</strain>
    </source>
</reference>
<protein>
    <submittedName>
        <fullName evidence="1">Uncharacterized protein</fullName>
    </submittedName>
</protein>
<sequence length="110" mass="11855">MTTIYQTPNNIIIRWGRGRASVVIGARYRYTEVDQITVRAPSVYDAAAPNRVGGSGAFGRIAPAERIEAAVATLRKAFGPLPTQCNLPDDDLDRPLAIETVADSAAEARK</sequence>
<keyword evidence="2" id="KW-1185">Reference proteome</keyword>
<proteinExistence type="predicted"/>